<comment type="similarity">
    <text evidence="7">Belongs to the class I-like SAM-binding methyltransferase superfamily. rRNA adenine N(6)-methyltransferase family. RsmA subfamily.</text>
</comment>
<keyword evidence="4 7" id="KW-0808">Transferase</keyword>
<dbReference type="STRING" id="1797532.A2729_03335"/>
<evidence type="ECO:0000256" key="3">
    <source>
        <dbReference type="ARBA" id="ARBA00022603"/>
    </source>
</evidence>
<dbReference type="InterPro" id="IPR023165">
    <property type="entry name" value="rRNA_Ade_diMease-like_C"/>
</dbReference>
<keyword evidence="2 7" id="KW-0698">rRNA processing</keyword>
<feature type="domain" description="Ribosomal RNA adenine methylase transferase N-terminal" evidence="9">
    <location>
        <begin position="34"/>
        <end position="210"/>
    </location>
</feature>
<feature type="binding site" evidence="7 8">
    <location>
        <position position="54"/>
    </location>
    <ligand>
        <name>S-adenosyl-L-methionine</name>
        <dbReference type="ChEBI" id="CHEBI:59789"/>
    </ligand>
</feature>
<reference evidence="10 11" key="1">
    <citation type="journal article" date="2016" name="Nat. Commun.">
        <title>Thousands of microbial genomes shed light on interconnected biogeochemical processes in an aquifer system.</title>
        <authorList>
            <person name="Anantharaman K."/>
            <person name="Brown C.T."/>
            <person name="Hug L.A."/>
            <person name="Sharon I."/>
            <person name="Castelle C.J."/>
            <person name="Probst A.J."/>
            <person name="Thomas B.C."/>
            <person name="Singh A."/>
            <person name="Wilkins M.J."/>
            <person name="Karaoz U."/>
            <person name="Brodie E.L."/>
            <person name="Williams K.H."/>
            <person name="Hubbard S.S."/>
            <person name="Banfield J.F."/>
        </authorList>
    </citation>
    <scope>NUCLEOTIDE SEQUENCE [LARGE SCALE GENOMIC DNA]</scope>
</reference>
<comment type="caution">
    <text evidence="10">The sequence shown here is derived from an EMBL/GenBank/DDBJ whole genome shotgun (WGS) entry which is preliminary data.</text>
</comment>
<evidence type="ECO:0000256" key="7">
    <source>
        <dbReference type="HAMAP-Rule" id="MF_00607"/>
    </source>
</evidence>
<dbReference type="PANTHER" id="PTHR11727">
    <property type="entry name" value="DIMETHYLADENOSINE TRANSFERASE"/>
    <property type="match status" value="1"/>
</dbReference>
<protein>
    <recommendedName>
        <fullName evidence="7">Ribosomal RNA small subunit methyltransferase A</fullName>
        <ecNumber evidence="7">2.1.1.182</ecNumber>
    </recommendedName>
    <alternativeName>
        <fullName evidence="7">16S rRNA (adenine(1518)-N(6)/adenine(1519)-N(6))-dimethyltransferase</fullName>
    </alternativeName>
    <alternativeName>
        <fullName evidence="7">16S rRNA dimethyladenosine transferase</fullName>
    </alternativeName>
    <alternativeName>
        <fullName evidence="7">16S rRNA dimethylase</fullName>
    </alternativeName>
    <alternativeName>
        <fullName evidence="7">S-adenosylmethionine-6-N', N'-adenosyl(rRNA) dimethyltransferase</fullName>
    </alternativeName>
</protein>
<dbReference type="Gene3D" id="3.40.50.150">
    <property type="entry name" value="Vaccinia Virus protein VP39"/>
    <property type="match status" value="1"/>
</dbReference>
<evidence type="ECO:0000313" key="10">
    <source>
        <dbReference type="EMBL" id="OGY45065.1"/>
    </source>
</evidence>
<sequence length="293" mass="33081">MSDIILKQVKDICRAYNLLLSRQKGQNFLINQKIIEKIIAVADLKPDDTVLEVGPGLGILTEGLIKKAKKVISVELDAKLYNFLKAKFAGAKNLELINQDILKSQILSARGGSALGGKSQNYKIVANLPYNITSNFLKKFLTSEARPEAMTLLVQKEVAQRICARPKKMSLLAVSIQLYGEPMIIEYVDKNNFWPKPEVDSAILKISDIRDQKSVDKFFGKEVIEKNFWQLLHIGFSAKRKQLQNNLANGLKIDHQAAKRFLQMSNLSPLIRPQDLSLANWLTLAKKLNFYLN</sequence>
<dbReference type="Proteomes" id="UP000178930">
    <property type="component" value="Unassembled WGS sequence"/>
</dbReference>
<evidence type="ECO:0000256" key="8">
    <source>
        <dbReference type="PROSITE-ProRule" id="PRU01026"/>
    </source>
</evidence>
<keyword evidence="6 7" id="KW-0694">RNA-binding</keyword>
<dbReference type="SUPFAM" id="SSF53335">
    <property type="entry name" value="S-adenosyl-L-methionine-dependent methyltransferases"/>
    <property type="match status" value="1"/>
</dbReference>
<feature type="binding site" evidence="7 8">
    <location>
        <position position="27"/>
    </location>
    <ligand>
        <name>S-adenosyl-L-methionine</name>
        <dbReference type="ChEBI" id="CHEBI:59789"/>
    </ligand>
</feature>
<evidence type="ECO:0000259" key="9">
    <source>
        <dbReference type="SMART" id="SM00650"/>
    </source>
</evidence>
<dbReference type="EMBL" id="MHIB01000006">
    <property type="protein sequence ID" value="OGY45065.1"/>
    <property type="molecule type" value="Genomic_DNA"/>
</dbReference>
<evidence type="ECO:0000256" key="5">
    <source>
        <dbReference type="ARBA" id="ARBA00022691"/>
    </source>
</evidence>
<dbReference type="InterPro" id="IPR029063">
    <property type="entry name" value="SAM-dependent_MTases_sf"/>
</dbReference>
<dbReference type="NCBIfam" id="TIGR00755">
    <property type="entry name" value="ksgA"/>
    <property type="match status" value="1"/>
</dbReference>
<dbReference type="GO" id="GO:0052908">
    <property type="term" value="F:16S rRNA (adenine(1518)-N(6)/adenine(1519)-N(6))-dimethyltransferase activity"/>
    <property type="evidence" value="ECO:0007669"/>
    <property type="project" value="UniProtKB-EC"/>
</dbReference>
<dbReference type="SMART" id="SM00650">
    <property type="entry name" value="rADc"/>
    <property type="match status" value="1"/>
</dbReference>
<dbReference type="InterPro" id="IPR011530">
    <property type="entry name" value="rRNA_adenine_dimethylase"/>
</dbReference>
<feature type="binding site" evidence="7 8">
    <location>
        <position position="29"/>
    </location>
    <ligand>
        <name>S-adenosyl-L-methionine</name>
        <dbReference type="ChEBI" id="CHEBI:59789"/>
    </ligand>
</feature>
<dbReference type="Gene3D" id="1.10.8.100">
    <property type="entry name" value="Ribosomal RNA adenine dimethylase-like, domain 2"/>
    <property type="match status" value="1"/>
</dbReference>
<keyword evidence="5 7" id="KW-0949">S-adenosyl-L-methionine</keyword>
<dbReference type="InterPro" id="IPR020596">
    <property type="entry name" value="rRNA_Ade_Mease_Trfase_CS"/>
</dbReference>
<dbReference type="InterPro" id="IPR001737">
    <property type="entry name" value="KsgA/Erm"/>
</dbReference>
<dbReference type="PROSITE" id="PS01131">
    <property type="entry name" value="RRNA_A_DIMETH"/>
    <property type="match status" value="1"/>
</dbReference>
<dbReference type="HAMAP" id="MF_00607">
    <property type="entry name" value="16SrRNA_methyltr_A"/>
    <property type="match status" value="1"/>
</dbReference>
<dbReference type="GO" id="GO:0003723">
    <property type="term" value="F:RNA binding"/>
    <property type="evidence" value="ECO:0007669"/>
    <property type="project" value="UniProtKB-UniRule"/>
</dbReference>
<dbReference type="CDD" id="cd02440">
    <property type="entry name" value="AdoMet_MTases"/>
    <property type="match status" value="1"/>
</dbReference>
<dbReference type="PANTHER" id="PTHR11727:SF7">
    <property type="entry name" value="DIMETHYLADENOSINE TRANSFERASE-RELATED"/>
    <property type="match status" value="1"/>
</dbReference>
<keyword evidence="1 7" id="KW-0963">Cytoplasm</keyword>
<dbReference type="GO" id="GO:0005829">
    <property type="term" value="C:cytosol"/>
    <property type="evidence" value="ECO:0007669"/>
    <property type="project" value="TreeGrafter"/>
</dbReference>
<gene>
    <name evidence="7" type="primary">rsmA</name>
    <name evidence="7" type="synonym">ksgA</name>
    <name evidence="10" type="ORF">A2729_03335</name>
</gene>
<comment type="function">
    <text evidence="7">Specifically dimethylates two adjacent adenosines (A1518 and A1519) in the loop of a conserved hairpin near the 3'-end of 16S rRNA in the 30S particle. May play a critical role in biogenesis of 30S subunits.</text>
</comment>
<dbReference type="Pfam" id="PF00398">
    <property type="entry name" value="RrnaAD"/>
    <property type="match status" value="1"/>
</dbReference>
<evidence type="ECO:0000256" key="4">
    <source>
        <dbReference type="ARBA" id="ARBA00022679"/>
    </source>
</evidence>
<dbReference type="EC" id="2.1.1.182" evidence="7"/>
<dbReference type="PROSITE" id="PS51689">
    <property type="entry name" value="SAM_RNA_A_N6_MT"/>
    <property type="match status" value="1"/>
</dbReference>
<evidence type="ECO:0000256" key="6">
    <source>
        <dbReference type="ARBA" id="ARBA00022884"/>
    </source>
</evidence>
<keyword evidence="3 7" id="KW-0489">Methyltransferase</keyword>
<organism evidence="10 11">
    <name type="scientific">Candidatus Buchananbacteria bacterium RIFCSPHIGHO2_01_FULL_39_14</name>
    <dbReference type="NCBI Taxonomy" id="1797532"/>
    <lineage>
        <taxon>Bacteria</taxon>
        <taxon>Candidatus Buchananiibacteriota</taxon>
    </lineage>
</organism>
<dbReference type="AlphaFoldDB" id="A0A1G1XYA4"/>
<dbReference type="InterPro" id="IPR020598">
    <property type="entry name" value="rRNA_Ade_methylase_Trfase_N"/>
</dbReference>
<feature type="binding site" evidence="7 8">
    <location>
        <position position="100"/>
    </location>
    <ligand>
        <name>S-adenosyl-L-methionine</name>
        <dbReference type="ChEBI" id="CHEBI:59789"/>
    </ligand>
</feature>
<evidence type="ECO:0000313" key="11">
    <source>
        <dbReference type="Proteomes" id="UP000178930"/>
    </source>
</evidence>
<feature type="binding site" evidence="7 8">
    <location>
        <position position="75"/>
    </location>
    <ligand>
        <name>S-adenosyl-L-methionine</name>
        <dbReference type="ChEBI" id="CHEBI:59789"/>
    </ligand>
</feature>
<feature type="binding site" evidence="7 8">
    <location>
        <position position="127"/>
    </location>
    <ligand>
        <name>S-adenosyl-L-methionine</name>
        <dbReference type="ChEBI" id="CHEBI:59789"/>
    </ligand>
</feature>
<evidence type="ECO:0000256" key="1">
    <source>
        <dbReference type="ARBA" id="ARBA00022490"/>
    </source>
</evidence>
<name>A0A1G1XYA4_9BACT</name>
<accession>A0A1G1XYA4</accession>
<evidence type="ECO:0000256" key="2">
    <source>
        <dbReference type="ARBA" id="ARBA00022552"/>
    </source>
</evidence>
<comment type="catalytic activity">
    <reaction evidence="7">
        <text>adenosine(1518)/adenosine(1519) in 16S rRNA + 4 S-adenosyl-L-methionine = N(6)-dimethyladenosine(1518)/N(6)-dimethyladenosine(1519) in 16S rRNA + 4 S-adenosyl-L-homocysteine + 4 H(+)</text>
        <dbReference type="Rhea" id="RHEA:19609"/>
        <dbReference type="Rhea" id="RHEA-COMP:10232"/>
        <dbReference type="Rhea" id="RHEA-COMP:10233"/>
        <dbReference type="ChEBI" id="CHEBI:15378"/>
        <dbReference type="ChEBI" id="CHEBI:57856"/>
        <dbReference type="ChEBI" id="CHEBI:59789"/>
        <dbReference type="ChEBI" id="CHEBI:74411"/>
        <dbReference type="ChEBI" id="CHEBI:74493"/>
        <dbReference type="EC" id="2.1.1.182"/>
    </reaction>
</comment>
<proteinExistence type="inferred from homology"/>
<comment type="subcellular location">
    <subcellularLocation>
        <location evidence="7">Cytoplasm</location>
    </subcellularLocation>
</comment>